<evidence type="ECO:0000259" key="3">
    <source>
        <dbReference type="Pfam" id="PF02225"/>
    </source>
</evidence>
<dbReference type="GO" id="GO:0004180">
    <property type="term" value="F:carboxypeptidase activity"/>
    <property type="evidence" value="ECO:0007669"/>
    <property type="project" value="TreeGrafter"/>
</dbReference>
<evidence type="ECO:0000313" key="6">
    <source>
        <dbReference type="WBParaSite" id="Gr19_v10_g7480.t1"/>
    </source>
</evidence>
<comment type="similarity">
    <text evidence="1">Belongs to the peptidase M28 family. M28B subfamily.</text>
</comment>
<evidence type="ECO:0000259" key="4">
    <source>
        <dbReference type="Pfam" id="PF04389"/>
    </source>
</evidence>
<feature type="domain" description="Peptidase M28" evidence="4">
    <location>
        <begin position="391"/>
        <end position="523"/>
    </location>
</feature>
<dbReference type="FunFam" id="3.40.630.10:FF:000101">
    <property type="entry name" value="N-acetylated alpha-linked acidic dipeptidase like 1"/>
    <property type="match status" value="1"/>
</dbReference>
<feature type="domain" description="PA" evidence="3">
    <location>
        <begin position="202"/>
        <end position="292"/>
    </location>
</feature>
<dbReference type="Gene3D" id="3.40.630.10">
    <property type="entry name" value="Zn peptidases"/>
    <property type="match status" value="1"/>
</dbReference>
<evidence type="ECO:0000313" key="5">
    <source>
        <dbReference type="Proteomes" id="UP000887572"/>
    </source>
</evidence>
<evidence type="ECO:0000256" key="1">
    <source>
        <dbReference type="ARBA" id="ARBA00005634"/>
    </source>
</evidence>
<dbReference type="FunFam" id="3.50.30.30:FF:000033">
    <property type="entry name" value="Glutamate carboxypeptidase 2 homolog"/>
    <property type="match status" value="1"/>
</dbReference>
<reference evidence="6" key="1">
    <citation type="submission" date="2022-11" db="UniProtKB">
        <authorList>
            <consortium name="WormBaseParasite"/>
        </authorList>
    </citation>
    <scope>IDENTIFICATION</scope>
</reference>
<dbReference type="WBParaSite" id="Gr19_v10_g7480.t1">
    <property type="protein sequence ID" value="Gr19_v10_g7480.t1"/>
    <property type="gene ID" value="Gr19_v10_g7480"/>
</dbReference>
<dbReference type="InterPro" id="IPR003137">
    <property type="entry name" value="PA_domain"/>
</dbReference>
<dbReference type="SUPFAM" id="SSF47672">
    <property type="entry name" value="Transferrin receptor-like dimerisation domain"/>
    <property type="match status" value="1"/>
</dbReference>
<accession>A0A914I4M5</accession>
<dbReference type="AlphaFoldDB" id="A0A914I4M5"/>
<protein>
    <submittedName>
        <fullName evidence="6">Uncharacterized protein</fullName>
    </submittedName>
</protein>
<proteinExistence type="inferred from homology"/>
<dbReference type="PANTHER" id="PTHR10404:SF77">
    <property type="entry name" value="GLUTAMATE CARBOXYPEPTIDASE 2 HOMOLOG"/>
    <property type="match status" value="1"/>
</dbReference>
<dbReference type="CDD" id="cd02121">
    <property type="entry name" value="PA_GCPII_like"/>
    <property type="match status" value="1"/>
</dbReference>
<keyword evidence="5" id="KW-1185">Reference proteome</keyword>
<dbReference type="Gene3D" id="3.50.30.30">
    <property type="match status" value="1"/>
</dbReference>
<dbReference type="Pfam" id="PF02225">
    <property type="entry name" value="PA"/>
    <property type="match status" value="1"/>
</dbReference>
<dbReference type="InterPro" id="IPR036757">
    <property type="entry name" value="TFR-like_dimer_dom_sf"/>
</dbReference>
<name>A0A914I4M5_GLORO</name>
<dbReference type="InterPro" id="IPR046450">
    <property type="entry name" value="PA_dom_sf"/>
</dbReference>
<dbReference type="SUPFAM" id="SSF52025">
    <property type="entry name" value="PA domain"/>
    <property type="match status" value="1"/>
</dbReference>
<dbReference type="InterPro" id="IPR039373">
    <property type="entry name" value="Peptidase_M28B"/>
</dbReference>
<evidence type="ECO:0000256" key="2">
    <source>
        <dbReference type="SAM" id="MobiDB-lite"/>
    </source>
</evidence>
<dbReference type="Proteomes" id="UP000887572">
    <property type="component" value="Unplaced"/>
</dbReference>
<feature type="region of interest" description="Disordered" evidence="2">
    <location>
        <begin position="1"/>
        <end position="21"/>
    </location>
</feature>
<dbReference type="PANTHER" id="PTHR10404">
    <property type="entry name" value="N-ACETYLATED-ALPHA-LINKED ACIDIC DIPEPTIDASE"/>
    <property type="match status" value="1"/>
</dbReference>
<organism evidence="5 6">
    <name type="scientific">Globodera rostochiensis</name>
    <name type="common">Golden nematode worm</name>
    <name type="synonym">Heterodera rostochiensis</name>
    <dbReference type="NCBI Taxonomy" id="31243"/>
    <lineage>
        <taxon>Eukaryota</taxon>
        <taxon>Metazoa</taxon>
        <taxon>Ecdysozoa</taxon>
        <taxon>Nematoda</taxon>
        <taxon>Chromadorea</taxon>
        <taxon>Rhabditida</taxon>
        <taxon>Tylenchina</taxon>
        <taxon>Tylenchomorpha</taxon>
        <taxon>Tylenchoidea</taxon>
        <taxon>Heteroderidae</taxon>
        <taxon>Heteroderinae</taxon>
        <taxon>Globodera</taxon>
    </lineage>
</organism>
<dbReference type="SUPFAM" id="SSF53187">
    <property type="entry name" value="Zn-dependent exopeptidases"/>
    <property type="match status" value="1"/>
</dbReference>
<sequence>MLNPEEFPNIKSNPNNSSRRRQNRAADWSFSEWHAKLLPFHKYLVLTAFCLGSFLFVILLSGKSHYHHKLPNHRANNGFSPEEVREAIFDTFDPNRIADNLRQFTQEPHVAGTDSNRKVAERIANLWKQNGLEDVHFVPYDVLLSYPNFTSPNHLSVLSADGRVNFRTEGISPELKVVDSSEAEDLSSSIQWLAYSAEGTVEGEAVYCHYGRREDFERLEKEFNISTLEGKIAILRYNVEFRGDKVRNAQERGAIGAILYSDPAEVAREGIAPGHTFPSAVWMPDGGVQRGSLKQPNGDPLTPLLPSRADFFKERTLEEVQENKVLPSIPVLPLSYGDAAQILSRMGGPKVPLEWQGNCGNFPYHIGPSFDKGQRLKLEVQSKMEIRTVQNVIGYIRGAEFPDEWVMLGNHFDAWVFGSIDPNSGSAILAEVGRAFAEVVKTKAWRPKRTLVFCAWDAEEHGMIGSTEFVEEFANVLAERAVVYLNVDLISNNQSLDVRTVPSLYTAVTKAAKTVPNPMASERQLGRETMFDTWLNYFPAPTSWLPDTPKMAVPGGGSDQATFLLFLGIPVVDLTYRNASWLTYPLYHSRYELPYVNEHLFDNNDLAVHKAVGQYWAELGRAFADSPLLPINATIFAHKLLADYVGGVKEPIMSLYARFPDATKAAVGQLSHLLQNVRLFIAQAQHFERALSEDEQPKLAWANRRLQKLDQCFVNPTMGPAREEPEKRHVLFSQAQGDSYQVDVMAAVQKKMAQLENAQTVHALCRQHPQRYCLKMIDRSIIDQLL</sequence>
<dbReference type="Pfam" id="PF04389">
    <property type="entry name" value="Peptidase_M28"/>
    <property type="match status" value="1"/>
</dbReference>
<dbReference type="Gene3D" id="1.20.930.40">
    <property type="entry name" value="Transferrin receptor-like, dimerisation domain"/>
    <property type="match status" value="1"/>
</dbReference>
<dbReference type="InterPro" id="IPR007484">
    <property type="entry name" value="Peptidase_M28"/>
</dbReference>